<protein>
    <submittedName>
        <fullName evidence="9">Keratin 9</fullName>
    </submittedName>
</protein>
<feature type="coiled-coil region" evidence="6">
    <location>
        <begin position="260"/>
        <end position="346"/>
    </location>
</feature>
<feature type="region of interest" description="Disordered" evidence="7">
    <location>
        <begin position="542"/>
        <end position="626"/>
    </location>
</feature>
<evidence type="ECO:0000256" key="2">
    <source>
        <dbReference type="ARBA" id="ARBA00022744"/>
    </source>
</evidence>
<keyword evidence="10" id="KW-1185">Reference proteome</keyword>
<evidence type="ECO:0000313" key="10">
    <source>
        <dbReference type="Proteomes" id="UP000001595"/>
    </source>
</evidence>
<dbReference type="FunFam" id="1.20.5.500:FF:000001">
    <property type="entry name" value="Type II keratin 23"/>
    <property type="match status" value="1"/>
</dbReference>
<dbReference type="SUPFAM" id="SSF64593">
    <property type="entry name" value="Intermediate filament protein, coiled coil region"/>
    <property type="match status" value="2"/>
</dbReference>
<dbReference type="PROSITE" id="PS00226">
    <property type="entry name" value="IF_ROD_1"/>
    <property type="match status" value="1"/>
</dbReference>
<feature type="coiled-coil region" evidence="6">
    <location>
        <begin position="380"/>
        <end position="467"/>
    </location>
</feature>
<comment type="similarity">
    <text evidence="5">Belongs to the intermediate filament family.</text>
</comment>
<dbReference type="GeneTree" id="ENSGT00940000162894"/>
<dbReference type="GO" id="GO:0005198">
    <property type="term" value="F:structural molecule activity"/>
    <property type="evidence" value="ECO:0007669"/>
    <property type="project" value="InterPro"/>
</dbReference>
<reference evidence="9" key="3">
    <citation type="submission" date="2025-09" db="UniProtKB">
        <authorList>
            <consortium name="Ensembl"/>
        </authorList>
    </citation>
    <scope>IDENTIFICATION</scope>
</reference>
<dbReference type="PANTHER" id="PTHR23239:SF96">
    <property type="entry name" value="KERATIN, TYPE I CYTOSKELETAL 9"/>
    <property type="match status" value="1"/>
</dbReference>
<reference evidence="9" key="2">
    <citation type="submission" date="2025-08" db="UniProtKB">
        <authorList>
            <consortium name="Ensembl"/>
        </authorList>
    </citation>
    <scope>IDENTIFICATION</scope>
</reference>
<dbReference type="GO" id="GO:0030855">
    <property type="term" value="P:epithelial cell differentiation"/>
    <property type="evidence" value="ECO:0007669"/>
    <property type="project" value="TreeGrafter"/>
</dbReference>
<feature type="compositionally biased region" description="Low complexity" evidence="7">
    <location>
        <begin position="1"/>
        <end position="13"/>
    </location>
</feature>
<dbReference type="GO" id="GO:0005882">
    <property type="term" value="C:intermediate filament"/>
    <property type="evidence" value="ECO:0007669"/>
    <property type="project" value="UniProtKB-KW"/>
</dbReference>
<reference evidence="9 10" key="1">
    <citation type="submission" date="2008-02" db="EMBL/GenBank/DDBJ databases">
        <title>A 6x draft sequence assembly of the Pongo pygmaeus abelii genome.</title>
        <authorList>
            <person name="Wilson R.K."/>
            <person name="Mardis E."/>
        </authorList>
    </citation>
    <scope>NUCLEOTIDE SEQUENCE [LARGE SCALE GENOMIC DNA]</scope>
</reference>
<dbReference type="SMART" id="SM01391">
    <property type="entry name" value="Filament"/>
    <property type="match status" value="1"/>
</dbReference>
<feature type="compositionally biased region" description="Low complexity" evidence="7">
    <location>
        <begin position="27"/>
        <end position="37"/>
    </location>
</feature>
<feature type="region of interest" description="Disordered" evidence="7">
    <location>
        <begin position="1"/>
        <end position="54"/>
    </location>
</feature>
<sequence length="626" mass="62419">MSCRQFSSSYLSRSGGGGGGGLGSGGSIRSSYSRFSSSGGGGGGGRFSSSSGYGGGSSRVCGRGGGGSFGYSYGGSGGSFSASSLGGGFGGGSRGFGGGSSGASGGGYSSSGGFGGGFGGGSGGGFGGGYGGGFGGFGGFGGGAGGGDGGILTANEKSTMQELNFRLASYLDKVQALEDANNDLENKIQDWYDKKGPAATQKNYSPYYKTIDDLKDQIVDLTVGNNKTLLDIDNTRMTLDDFRIKFEMEQNLRQGVDADINGLRQVLDNLTMEKSDLEMQYETLQEELMALKKNHKEEMSQLTGQNSGDVNVEINVAPGKDLTKTLNDMRQEYEQLIAKNRKDIENQYETQITQIEHEVSSSGQEVQSNAKELTQLRHGVQELEIELQSQLSKKAALEKSLEDTKNRYCGQLQMIQEQISNLEAQITDVRQEIECQNQEYSLLLSIKMRLEQEIETYRNLLEGGQEDFESSGAGKIGLGGRGGSGGSYGRGSRGGSGGSYGGGGSGVGYGGGSGSRGGSGGSYGGGSGSGGGSGGGYGGGSGGGHSGGSGGGHSGGTGGSYGGGSGSGGGSGGGYGGGSGSRGGSGGSHGGGSGFGGESGGSYGGGEEGSGSGGGYGGGSGKSSHS</sequence>
<dbReference type="Gene3D" id="1.20.5.170">
    <property type="match status" value="1"/>
</dbReference>
<evidence type="ECO:0000256" key="3">
    <source>
        <dbReference type="ARBA" id="ARBA00022754"/>
    </source>
</evidence>
<dbReference type="GO" id="GO:0043588">
    <property type="term" value="P:skin development"/>
    <property type="evidence" value="ECO:0007669"/>
    <property type="project" value="Ensembl"/>
</dbReference>
<evidence type="ECO:0000256" key="5">
    <source>
        <dbReference type="RuleBase" id="RU000685"/>
    </source>
</evidence>
<evidence type="ECO:0000256" key="7">
    <source>
        <dbReference type="SAM" id="MobiDB-lite"/>
    </source>
</evidence>
<feature type="compositionally biased region" description="Gly residues" evidence="7">
    <location>
        <begin position="14"/>
        <end position="26"/>
    </location>
</feature>
<dbReference type="Gene3D" id="1.20.5.500">
    <property type="entry name" value="Single helix bin"/>
    <property type="match status" value="1"/>
</dbReference>
<accession>H2NVQ6</accession>
<dbReference type="PRINTS" id="PR01248">
    <property type="entry name" value="TYPE1KERATIN"/>
</dbReference>
<dbReference type="InterPro" id="IPR018039">
    <property type="entry name" value="IF_conserved"/>
</dbReference>
<keyword evidence="1" id="KW-0488">Methylation</keyword>
<dbReference type="InterPro" id="IPR039008">
    <property type="entry name" value="IF_rod_dom"/>
</dbReference>
<evidence type="ECO:0000256" key="4">
    <source>
        <dbReference type="ARBA" id="ARBA00023054"/>
    </source>
</evidence>
<keyword evidence="3 5" id="KW-0403">Intermediate filament</keyword>
<gene>
    <name evidence="9" type="primary">KRT9</name>
</gene>
<evidence type="ECO:0000256" key="6">
    <source>
        <dbReference type="SAM" id="Coils"/>
    </source>
</evidence>
<keyword evidence="2" id="KW-0416">Keratin</keyword>
<feature type="compositionally biased region" description="Gly residues" evidence="7">
    <location>
        <begin position="474"/>
        <end position="499"/>
    </location>
</feature>
<dbReference type="eggNOG" id="ENOG502QV0B">
    <property type="taxonomic scope" value="Eukaryota"/>
</dbReference>
<dbReference type="GO" id="GO:0045109">
    <property type="term" value="P:intermediate filament organization"/>
    <property type="evidence" value="ECO:0007669"/>
    <property type="project" value="Ensembl"/>
</dbReference>
<evidence type="ECO:0000259" key="8">
    <source>
        <dbReference type="PROSITE" id="PS51842"/>
    </source>
</evidence>
<keyword evidence="4 6" id="KW-0175">Coiled coil</keyword>
<dbReference type="Proteomes" id="UP000001595">
    <property type="component" value="Chromosome 17"/>
</dbReference>
<feature type="compositionally biased region" description="Gly residues" evidence="7">
    <location>
        <begin position="38"/>
        <end position="54"/>
    </location>
</feature>
<dbReference type="FunFam" id="1.20.5.170:FF:000002">
    <property type="entry name" value="Type I keratin KA11"/>
    <property type="match status" value="1"/>
</dbReference>
<dbReference type="OMA" id="HQEEMSQ"/>
<dbReference type="Gene3D" id="1.20.5.1160">
    <property type="entry name" value="Vasodilator-stimulated phosphoprotein"/>
    <property type="match status" value="1"/>
</dbReference>
<dbReference type="Ensembl" id="ENSPPYT00000010460.2">
    <property type="protein sequence ID" value="ENSPPYP00000010059.2"/>
    <property type="gene ID" value="ENSPPYG00000008965.2"/>
</dbReference>
<evidence type="ECO:0000256" key="1">
    <source>
        <dbReference type="ARBA" id="ARBA00022481"/>
    </source>
</evidence>
<name>H2NVQ6_PONAB</name>
<dbReference type="PROSITE" id="PS51842">
    <property type="entry name" value="IF_ROD_2"/>
    <property type="match status" value="1"/>
</dbReference>
<evidence type="ECO:0000313" key="9">
    <source>
        <dbReference type="Ensembl" id="ENSPPYP00000010059.2"/>
    </source>
</evidence>
<dbReference type="Pfam" id="PF00038">
    <property type="entry name" value="Filament"/>
    <property type="match status" value="1"/>
</dbReference>
<dbReference type="FunFam" id="1.20.5.1160:FF:000002">
    <property type="entry name" value="Type I keratin 10"/>
    <property type="match status" value="1"/>
</dbReference>
<dbReference type="PANTHER" id="PTHR23239">
    <property type="entry name" value="INTERMEDIATE FILAMENT"/>
    <property type="match status" value="1"/>
</dbReference>
<dbReference type="InterPro" id="IPR002957">
    <property type="entry name" value="Keratin_I"/>
</dbReference>
<dbReference type="FunCoup" id="H2NVQ6">
    <property type="interactions" value="368"/>
</dbReference>
<organism evidence="9 10">
    <name type="scientific">Pongo abelii</name>
    <name type="common">Sumatran orangutan</name>
    <name type="synonym">Pongo pygmaeus abelii</name>
    <dbReference type="NCBI Taxonomy" id="9601"/>
    <lineage>
        <taxon>Eukaryota</taxon>
        <taxon>Metazoa</taxon>
        <taxon>Chordata</taxon>
        <taxon>Craniata</taxon>
        <taxon>Vertebrata</taxon>
        <taxon>Euteleostomi</taxon>
        <taxon>Mammalia</taxon>
        <taxon>Eutheria</taxon>
        <taxon>Euarchontoglires</taxon>
        <taxon>Primates</taxon>
        <taxon>Haplorrhini</taxon>
        <taxon>Catarrhini</taxon>
        <taxon>Hominidae</taxon>
        <taxon>Pongo</taxon>
    </lineage>
</organism>
<feature type="coiled-coil region" evidence="6">
    <location>
        <begin position="160"/>
        <end position="194"/>
    </location>
</feature>
<dbReference type="HOGENOM" id="CLU_012560_8_3_1"/>
<feature type="domain" description="IF rod" evidence="8">
    <location>
        <begin position="156"/>
        <end position="468"/>
    </location>
</feature>
<feature type="region of interest" description="Disordered" evidence="7">
    <location>
        <begin position="470"/>
        <end position="499"/>
    </location>
</feature>
<dbReference type="GO" id="GO:0005829">
    <property type="term" value="C:cytosol"/>
    <property type="evidence" value="ECO:0007669"/>
    <property type="project" value="UniProtKB-ARBA"/>
</dbReference>
<dbReference type="InParanoid" id="H2NVQ6"/>
<proteinExistence type="inferred from homology"/>
<dbReference type="AlphaFoldDB" id="H2NVQ6"/>